<dbReference type="InterPro" id="IPR000257">
    <property type="entry name" value="Uroporphyrinogen_deCOase"/>
</dbReference>
<proteinExistence type="inferred from homology"/>
<keyword evidence="6" id="KW-0963">Cytoplasm</keyword>
<comment type="function">
    <text evidence="13">Catalyzes the sequential decarboxylation of four acetate groups of uroporphyrinogen-III (octacarboxyporphyrin) to yield coproporphyrinogen-III (tetracarboxyporphyrin) with the formation of intermediate hepta-, hexa- and penta-carboxylate porphyrinogens in the heme biosynthesis pathway. Acts on a number of porphyrinogens, but only coproporphyrinogen III can ultimately be converted to heme.</text>
</comment>
<evidence type="ECO:0000256" key="15">
    <source>
        <dbReference type="RuleBase" id="RU004169"/>
    </source>
</evidence>
<comment type="catalytic activity">
    <reaction evidence="12">
        <text>uroporphyrinogen I + 4 H(+) = coproporphyrinogen I + 4 CO2</text>
        <dbReference type="Rhea" id="RHEA:31239"/>
        <dbReference type="ChEBI" id="CHEBI:15378"/>
        <dbReference type="ChEBI" id="CHEBI:16526"/>
        <dbReference type="ChEBI" id="CHEBI:62626"/>
        <dbReference type="ChEBI" id="CHEBI:62631"/>
    </reaction>
</comment>
<evidence type="ECO:0000313" key="18">
    <source>
        <dbReference type="Proteomes" id="UP001310890"/>
    </source>
</evidence>
<dbReference type="CDD" id="cd00717">
    <property type="entry name" value="URO-D"/>
    <property type="match status" value="1"/>
</dbReference>
<evidence type="ECO:0000256" key="5">
    <source>
        <dbReference type="ARBA" id="ARBA00014308"/>
    </source>
</evidence>
<evidence type="ECO:0000256" key="9">
    <source>
        <dbReference type="ARBA" id="ARBA00023239"/>
    </source>
</evidence>
<dbReference type="GO" id="GO:0006783">
    <property type="term" value="P:heme biosynthetic process"/>
    <property type="evidence" value="ECO:0007669"/>
    <property type="project" value="UniProtKB-KW"/>
</dbReference>
<comment type="similarity">
    <text evidence="3 15">Belongs to the uroporphyrinogen decarboxylase family.</text>
</comment>
<keyword evidence="9 14" id="KW-0456">Lyase</keyword>
<dbReference type="Pfam" id="PF01208">
    <property type="entry name" value="URO-D"/>
    <property type="match status" value="1"/>
</dbReference>
<evidence type="ECO:0000256" key="8">
    <source>
        <dbReference type="ARBA" id="ARBA00023133"/>
    </source>
</evidence>
<evidence type="ECO:0000256" key="3">
    <source>
        <dbReference type="ARBA" id="ARBA00009935"/>
    </source>
</evidence>
<dbReference type="AlphaFoldDB" id="A0AAN7TRK3"/>
<dbReference type="FunFam" id="3.20.20.210:FF:000004">
    <property type="entry name" value="Uroporphyrinogen decarboxylase"/>
    <property type="match status" value="1"/>
</dbReference>
<evidence type="ECO:0000256" key="13">
    <source>
        <dbReference type="ARBA" id="ARBA00058098"/>
    </source>
</evidence>
<dbReference type="GO" id="GO:0004853">
    <property type="term" value="F:uroporphyrinogen decarboxylase activity"/>
    <property type="evidence" value="ECO:0007669"/>
    <property type="project" value="UniProtKB-EC"/>
</dbReference>
<keyword evidence="8" id="KW-0350">Heme biosynthesis</keyword>
<dbReference type="NCBIfam" id="TIGR01464">
    <property type="entry name" value="hemE"/>
    <property type="match status" value="1"/>
</dbReference>
<dbReference type="InterPro" id="IPR006361">
    <property type="entry name" value="Uroporphyrinogen_deCO2ase_HemE"/>
</dbReference>
<evidence type="ECO:0000256" key="11">
    <source>
        <dbReference type="ARBA" id="ARBA00048033"/>
    </source>
</evidence>
<dbReference type="GO" id="GO:0005829">
    <property type="term" value="C:cytosol"/>
    <property type="evidence" value="ECO:0007669"/>
    <property type="project" value="TreeGrafter"/>
</dbReference>
<dbReference type="Gene3D" id="3.20.20.210">
    <property type="match status" value="1"/>
</dbReference>
<evidence type="ECO:0000313" key="17">
    <source>
        <dbReference type="EMBL" id="KAK5113067.1"/>
    </source>
</evidence>
<organism evidence="17 18">
    <name type="scientific">Meristemomyces frigidus</name>
    <dbReference type="NCBI Taxonomy" id="1508187"/>
    <lineage>
        <taxon>Eukaryota</taxon>
        <taxon>Fungi</taxon>
        <taxon>Dikarya</taxon>
        <taxon>Ascomycota</taxon>
        <taxon>Pezizomycotina</taxon>
        <taxon>Dothideomycetes</taxon>
        <taxon>Dothideomycetidae</taxon>
        <taxon>Mycosphaerellales</taxon>
        <taxon>Teratosphaeriaceae</taxon>
        <taxon>Meristemomyces</taxon>
    </lineage>
</organism>
<evidence type="ECO:0000256" key="6">
    <source>
        <dbReference type="ARBA" id="ARBA00022490"/>
    </source>
</evidence>
<evidence type="ECO:0000256" key="1">
    <source>
        <dbReference type="ARBA" id="ARBA00004496"/>
    </source>
</evidence>
<dbReference type="EC" id="4.1.1.37" evidence="4 14"/>
<comment type="pathway">
    <text evidence="2 14">Porphyrin-containing compound metabolism; protoporphyrin-IX biosynthesis; coproporphyrinogen-III from 5-aminolevulinate: step 4/4.</text>
</comment>
<keyword evidence="10 14" id="KW-0627">Porphyrin biosynthesis</keyword>
<evidence type="ECO:0000256" key="10">
    <source>
        <dbReference type="ARBA" id="ARBA00023244"/>
    </source>
</evidence>
<dbReference type="EMBL" id="JAVRRL010000026">
    <property type="protein sequence ID" value="KAK5113067.1"/>
    <property type="molecule type" value="Genomic_DNA"/>
</dbReference>
<dbReference type="HAMAP" id="MF_00218">
    <property type="entry name" value="URO_D"/>
    <property type="match status" value="1"/>
</dbReference>
<comment type="subcellular location">
    <subcellularLocation>
        <location evidence="1">Cytoplasm</location>
    </subcellularLocation>
</comment>
<gene>
    <name evidence="17" type="primary">HEM12</name>
    <name evidence="17" type="ORF">LTR62_003646</name>
</gene>
<feature type="domain" description="Uroporphyrinogen decarboxylase (URO-D)" evidence="16">
    <location>
        <begin position="30"/>
        <end position="39"/>
    </location>
</feature>
<accession>A0AAN7TRK3</accession>
<dbReference type="InterPro" id="IPR038071">
    <property type="entry name" value="UROD/MetE-like_sf"/>
</dbReference>
<reference evidence="17" key="1">
    <citation type="submission" date="2023-08" db="EMBL/GenBank/DDBJ databases">
        <title>Black Yeasts Isolated from many extreme environments.</title>
        <authorList>
            <person name="Coleine C."/>
            <person name="Stajich J.E."/>
            <person name="Selbmann L."/>
        </authorList>
    </citation>
    <scope>NUCLEOTIDE SEQUENCE</scope>
    <source>
        <strain evidence="17">CCFEE 5401</strain>
    </source>
</reference>
<protein>
    <recommendedName>
        <fullName evidence="5 14">Uroporphyrinogen decarboxylase</fullName>
        <ecNumber evidence="4 14">4.1.1.37</ecNumber>
    </recommendedName>
</protein>
<evidence type="ECO:0000256" key="4">
    <source>
        <dbReference type="ARBA" id="ARBA00012288"/>
    </source>
</evidence>
<evidence type="ECO:0000256" key="7">
    <source>
        <dbReference type="ARBA" id="ARBA00022793"/>
    </source>
</evidence>
<dbReference type="PANTHER" id="PTHR21091">
    <property type="entry name" value="METHYLTETRAHYDROFOLATE:HOMOCYSTEINE METHYLTRANSFERASE RELATED"/>
    <property type="match status" value="1"/>
</dbReference>
<name>A0AAN7TRK3_9PEZI</name>
<dbReference type="SUPFAM" id="SSF51726">
    <property type="entry name" value="UROD/MetE-like"/>
    <property type="match status" value="1"/>
</dbReference>
<dbReference type="PROSITE" id="PS00906">
    <property type="entry name" value="UROD_1"/>
    <property type="match status" value="1"/>
</dbReference>
<keyword evidence="7 14" id="KW-0210">Decarboxylase</keyword>
<sequence length="398" mass="45161">MDPTTNTSFPPLKNDLLLRTARGQKVERPPCWVMRQAGRYLPEYHEAKGKHDFFECCRSPEIASTLTLQPIERYEGLIDAAIIFSDILVIPQAMGMEVVMVPEKGPHFPEPLQGPDDKQFAEVMEREVDVKKELDYVYQAITLTRQKLDGRVPLYGFCGAPFTLMCYMVEGGGTKMFRHTKTWIFKHAEETKRLLQKIAELCVEYLAQQVVAGAQIVQVFDSWAGELAPTQFREFSMPYLTYICDHLPARLRELKQDVVPMVVFAKGAWYALDDLCQTKYDVVGLDWLHAPAEAYATAQKHGKVLQGNADPGVLYGGHAAITKVVEEMVNGFGRGKQGWIANLGHGITPFVKPDDLKFYFEEIHRLSELYQGRSVPSKVDVDAAEQRMHERNIMNGDW</sequence>
<comment type="caution">
    <text evidence="17">The sequence shown here is derived from an EMBL/GenBank/DDBJ whole genome shotgun (WGS) entry which is preliminary data.</text>
</comment>
<evidence type="ECO:0000259" key="16">
    <source>
        <dbReference type="PROSITE" id="PS00906"/>
    </source>
</evidence>
<evidence type="ECO:0000256" key="14">
    <source>
        <dbReference type="RuleBase" id="RU000554"/>
    </source>
</evidence>
<comment type="catalytic activity">
    <reaction evidence="11 14">
        <text>uroporphyrinogen III + 4 H(+) = coproporphyrinogen III + 4 CO2</text>
        <dbReference type="Rhea" id="RHEA:19865"/>
        <dbReference type="ChEBI" id="CHEBI:15378"/>
        <dbReference type="ChEBI" id="CHEBI:16526"/>
        <dbReference type="ChEBI" id="CHEBI:57308"/>
        <dbReference type="ChEBI" id="CHEBI:57309"/>
        <dbReference type="EC" id="4.1.1.37"/>
    </reaction>
</comment>
<dbReference type="PANTHER" id="PTHR21091:SF169">
    <property type="entry name" value="UROPORPHYRINOGEN DECARBOXYLASE"/>
    <property type="match status" value="1"/>
</dbReference>
<dbReference type="Proteomes" id="UP001310890">
    <property type="component" value="Unassembled WGS sequence"/>
</dbReference>
<evidence type="ECO:0000256" key="2">
    <source>
        <dbReference type="ARBA" id="ARBA00004804"/>
    </source>
</evidence>
<evidence type="ECO:0000256" key="12">
    <source>
        <dbReference type="ARBA" id="ARBA00052550"/>
    </source>
</evidence>